<dbReference type="GO" id="GO:0016491">
    <property type="term" value="F:oxidoreductase activity"/>
    <property type="evidence" value="ECO:0007669"/>
    <property type="project" value="UniProtKB-KW"/>
</dbReference>
<dbReference type="InterPro" id="IPR004045">
    <property type="entry name" value="Glutathione_S-Trfase_N"/>
</dbReference>
<dbReference type="PROSITE" id="PS50404">
    <property type="entry name" value="GST_NTER"/>
    <property type="match status" value="1"/>
</dbReference>
<dbReference type="RefSeq" id="WP_310341000.1">
    <property type="nucleotide sequence ID" value="NZ_JAVDXO010000002.1"/>
</dbReference>
<dbReference type="Proteomes" id="UP001268089">
    <property type="component" value="Unassembled WGS sequence"/>
</dbReference>
<dbReference type="InterPro" id="IPR010987">
    <property type="entry name" value="Glutathione-S-Trfase_C-like"/>
</dbReference>
<dbReference type="Pfam" id="PF00043">
    <property type="entry name" value="GST_C"/>
    <property type="match status" value="1"/>
</dbReference>
<evidence type="ECO:0000313" key="5">
    <source>
        <dbReference type="Proteomes" id="UP001268089"/>
    </source>
</evidence>
<dbReference type="PROSITE" id="PS50405">
    <property type="entry name" value="GST_CTER"/>
    <property type="match status" value="1"/>
</dbReference>
<evidence type="ECO:0000259" key="3">
    <source>
        <dbReference type="PROSITE" id="PS50405"/>
    </source>
</evidence>
<evidence type="ECO:0000256" key="1">
    <source>
        <dbReference type="RuleBase" id="RU003494"/>
    </source>
</evidence>
<evidence type="ECO:0000313" key="4">
    <source>
        <dbReference type="EMBL" id="MDR7306233.1"/>
    </source>
</evidence>
<dbReference type="PANTHER" id="PTHR44051:SF8">
    <property type="entry name" value="GLUTATHIONE S-TRANSFERASE GSTA"/>
    <property type="match status" value="1"/>
</dbReference>
<dbReference type="InterPro" id="IPR004046">
    <property type="entry name" value="GST_C"/>
</dbReference>
<dbReference type="Gene3D" id="3.40.30.10">
    <property type="entry name" value="Glutaredoxin"/>
    <property type="match status" value="1"/>
</dbReference>
<dbReference type="PANTHER" id="PTHR44051">
    <property type="entry name" value="GLUTATHIONE S-TRANSFERASE-RELATED"/>
    <property type="match status" value="1"/>
</dbReference>
<evidence type="ECO:0000259" key="2">
    <source>
        <dbReference type="PROSITE" id="PS50404"/>
    </source>
</evidence>
<gene>
    <name evidence="4" type="ORF">J2X15_001511</name>
</gene>
<feature type="domain" description="GST C-terminal" evidence="3">
    <location>
        <begin position="99"/>
        <end position="215"/>
    </location>
</feature>
<protein>
    <submittedName>
        <fullName evidence="4">GST-like protein</fullName>
        <ecNumber evidence="4">1.8.4.-</ecNumber>
    </submittedName>
</protein>
<dbReference type="SFLD" id="SFLDG00358">
    <property type="entry name" value="Main_(cytGST)"/>
    <property type="match status" value="1"/>
</dbReference>
<feature type="domain" description="GST N-terminal" evidence="2">
    <location>
        <begin position="11"/>
        <end position="92"/>
    </location>
</feature>
<dbReference type="InterPro" id="IPR036249">
    <property type="entry name" value="Thioredoxin-like_sf"/>
</dbReference>
<dbReference type="InterPro" id="IPR036282">
    <property type="entry name" value="Glutathione-S-Trfase_C_sf"/>
</dbReference>
<dbReference type="Pfam" id="PF02798">
    <property type="entry name" value="GST_N"/>
    <property type="match status" value="1"/>
</dbReference>
<proteinExistence type="inferred from homology"/>
<reference evidence="4 5" key="1">
    <citation type="submission" date="2023-07" db="EMBL/GenBank/DDBJ databases">
        <title>Sorghum-associated microbial communities from plants grown in Nebraska, USA.</title>
        <authorList>
            <person name="Schachtman D."/>
        </authorList>
    </citation>
    <scope>NUCLEOTIDE SEQUENCE [LARGE SCALE GENOMIC DNA]</scope>
    <source>
        <strain evidence="4 5">BE308</strain>
    </source>
</reference>
<organism evidence="4 5">
    <name type="scientific">Rhodoferax saidenbachensis</name>
    <dbReference type="NCBI Taxonomy" id="1484693"/>
    <lineage>
        <taxon>Bacteria</taxon>
        <taxon>Pseudomonadati</taxon>
        <taxon>Pseudomonadota</taxon>
        <taxon>Betaproteobacteria</taxon>
        <taxon>Burkholderiales</taxon>
        <taxon>Comamonadaceae</taxon>
        <taxon>Rhodoferax</taxon>
    </lineage>
</organism>
<dbReference type="EC" id="1.8.4.-" evidence="4"/>
<dbReference type="EMBL" id="JAVDXO010000002">
    <property type="protein sequence ID" value="MDR7306233.1"/>
    <property type="molecule type" value="Genomic_DNA"/>
</dbReference>
<keyword evidence="5" id="KW-1185">Reference proteome</keyword>
<comment type="caution">
    <text evidence="4">The sequence shown here is derived from an EMBL/GenBank/DDBJ whole genome shotgun (WGS) entry which is preliminary data.</text>
</comment>
<dbReference type="Gene3D" id="1.20.1050.10">
    <property type="match status" value="1"/>
</dbReference>
<dbReference type="InterPro" id="IPR040079">
    <property type="entry name" value="Glutathione_S-Trfase"/>
</dbReference>
<dbReference type="SFLD" id="SFLDS00019">
    <property type="entry name" value="Glutathione_Transferase_(cytos"/>
    <property type="match status" value="1"/>
</dbReference>
<dbReference type="SUPFAM" id="SSF47616">
    <property type="entry name" value="GST C-terminal domain-like"/>
    <property type="match status" value="1"/>
</dbReference>
<name>A0ABU1ZL72_9BURK</name>
<accession>A0ABU1ZL72</accession>
<keyword evidence="4" id="KW-0560">Oxidoreductase</keyword>
<comment type="similarity">
    <text evidence="1">Belongs to the GST superfamily.</text>
</comment>
<dbReference type="SUPFAM" id="SSF52833">
    <property type="entry name" value="Thioredoxin-like"/>
    <property type="match status" value="1"/>
</dbReference>
<sequence length="215" mass="23483">MSIVFNRFVPVPRVQLYWHPMSSATPVACALAELGLPHEKVKIDIRAGEQHRPDFLALNPNGKVPTLTVDGAPMFEALAIQLWLGETFGVERGLWPTAGSPERLQALSWCAWAYVSYGAVLTRLHRATCTALDEALRSSAHADAARTELNALLALLDARLARQPWMLGDTYSLVDLLVGSVMGYSAYVGAPVADHANVQRWLGLVQARPAMQIEA</sequence>